<dbReference type="Proteomes" id="UP000829817">
    <property type="component" value="Chromosome"/>
</dbReference>
<protein>
    <submittedName>
        <fullName evidence="2">Prepilin-type N-terminal cleavage/methylation domain-containing protein</fullName>
    </submittedName>
</protein>
<dbReference type="InterPro" id="IPR012902">
    <property type="entry name" value="N_methyl_site"/>
</dbReference>
<reference evidence="2 3" key="1">
    <citation type="journal article" date="2022" name="Res Sq">
        <title>Evolution of multicellular longitudinally dividing oral cavity symbionts (Neisseriaceae).</title>
        <authorList>
            <person name="Nyongesa S."/>
            <person name="Weber P."/>
            <person name="Bernet E."/>
            <person name="Pullido F."/>
            <person name="Nieckarz M."/>
            <person name="Delaby M."/>
            <person name="Nieves C."/>
            <person name="Viehboeck T."/>
            <person name="Krause N."/>
            <person name="Rivera-Millot A."/>
            <person name="Nakamura A."/>
            <person name="Vischer N."/>
            <person name="VanNieuwenhze M."/>
            <person name="Brun Y."/>
            <person name="Cava F."/>
            <person name="Bulgheresi S."/>
            <person name="Veyrier F."/>
        </authorList>
    </citation>
    <scope>NUCLEOTIDE SEQUENCE [LARGE SCALE GENOMIC DNA]</scope>
    <source>
        <strain evidence="2 3">CCUG 63373m</strain>
    </source>
</reference>
<accession>A0ABY4DWC4</accession>
<evidence type="ECO:0000313" key="3">
    <source>
        <dbReference type="Proteomes" id="UP000829817"/>
    </source>
</evidence>
<dbReference type="Pfam" id="PF07963">
    <property type="entry name" value="N_methyl"/>
    <property type="match status" value="1"/>
</dbReference>
<keyword evidence="1" id="KW-1133">Transmembrane helix</keyword>
<proteinExistence type="predicted"/>
<sequence length="352" mass="36480">MINHKKIYSARPAAAAKQAGFSLIEFLVASALSMIVLIAVGSGYFASRQLSDTALARLNVQQDLRNTANLIVRDARMAGSFGCFNMAAYRPDAVSEAADSEAALRLSVPGQNSLVPVKALAAAEFSPAGFAAESEALVFQYGVGSASIINLTANGAELQIPAGDPLQTAVNGTPLVFSSCAVLDRPAVYTVSRSNNRLNIGNIAPALSAAQVANEFAVLRYTVNAYVLGTAGEQQGLFRFQLADNGGWSNPQLLMPGIEAMDIQYGYVNNCPVIGAASEAAAEETFEFTDTLKTGNDAEGEGVAAPAIIRITLNGGNDVAAQTAVGDAAGGVHVYNIDATVRGGNICADRAI</sequence>
<keyword evidence="1" id="KW-0472">Membrane</keyword>
<evidence type="ECO:0000256" key="1">
    <source>
        <dbReference type="SAM" id="Phobius"/>
    </source>
</evidence>
<dbReference type="RefSeq" id="WP_244787150.1">
    <property type="nucleotide sequence ID" value="NZ_CP091508.1"/>
</dbReference>
<gene>
    <name evidence="2" type="ORF">LVJ83_05670</name>
</gene>
<dbReference type="EMBL" id="CP091508">
    <property type="protein sequence ID" value="UOO82950.1"/>
    <property type="molecule type" value="Genomic_DNA"/>
</dbReference>
<dbReference type="PROSITE" id="PS00409">
    <property type="entry name" value="PROKAR_NTER_METHYL"/>
    <property type="match status" value="1"/>
</dbReference>
<keyword evidence="3" id="KW-1185">Reference proteome</keyword>
<name>A0ABY4DWC4_9NEIS</name>
<keyword evidence="1" id="KW-0812">Transmembrane</keyword>
<evidence type="ECO:0000313" key="2">
    <source>
        <dbReference type="EMBL" id="UOO82950.1"/>
    </source>
</evidence>
<feature type="transmembrane region" description="Helical" evidence="1">
    <location>
        <begin position="21"/>
        <end position="45"/>
    </location>
</feature>
<organism evidence="2 3">
    <name type="scientific">Uruburuella testudinis</name>
    <dbReference type="NCBI Taxonomy" id="1282863"/>
    <lineage>
        <taxon>Bacteria</taxon>
        <taxon>Pseudomonadati</taxon>
        <taxon>Pseudomonadota</taxon>
        <taxon>Betaproteobacteria</taxon>
        <taxon>Neisseriales</taxon>
        <taxon>Neisseriaceae</taxon>
        <taxon>Uruburuella</taxon>
    </lineage>
</organism>